<dbReference type="AlphaFoldDB" id="A0A1N7PNF9"/>
<evidence type="ECO:0000259" key="9">
    <source>
        <dbReference type="PROSITE" id="PS50893"/>
    </source>
</evidence>
<evidence type="ECO:0000256" key="1">
    <source>
        <dbReference type="ARBA" id="ARBA00004202"/>
    </source>
</evidence>
<dbReference type="GO" id="GO:0016887">
    <property type="term" value="F:ATP hydrolysis activity"/>
    <property type="evidence" value="ECO:0007669"/>
    <property type="project" value="InterPro"/>
</dbReference>
<dbReference type="InterPro" id="IPR050095">
    <property type="entry name" value="ECF_ABC_transporter_ATP-bd"/>
</dbReference>
<keyword evidence="11" id="KW-1185">Reference proteome</keyword>
<organism evidence="10 11">
    <name type="scientific">Alicyclobacillus vulcanalis</name>
    <dbReference type="NCBI Taxonomy" id="252246"/>
    <lineage>
        <taxon>Bacteria</taxon>
        <taxon>Bacillati</taxon>
        <taxon>Bacillota</taxon>
        <taxon>Bacilli</taxon>
        <taxon>Bacillales</taxon>
        <taxon>Alicyclobacillaceae</taxon>
        <taxon>Alicyclobacillus</taxon>
    </lineage>
</organism>
<evidence type="ECO:0000256" key="6">
    <source>
        <dbReference type="ARBA" id="ARBA00022840"/>
    </source>
</evidence>
<name>A0A1N7PNF9_9BACL</name>
<dbReference type="InterPro" id="IPR003593">
    <property type="entry name" value="AAA+_ATPase"/>
</dbReference>
<dbReference type="CDD" id="cd03225">
    <property type="entry name" value="ABC_cobalt_CbiO_domain1"/>
    <property type="match status" value="1"/>
</dbReference>
<keyword evidence="4" id="KW-1003">Cell membrane</keyword>
<dbReference type="GO" id="GO:0042626">
    <property type="term" value="F:ATPase-coupled transmembrane transporter activity"/>
    <property type="evidence" value="ECO:0007669"/>
    <property type="project" value="TreeGrafter"/>
</dbReference>
<accession>A0A1N7PNF9</accession>
<dbReference type="Pfam" id="PF00005">
    <property type="entry name" value="ABC_tran"/>
    <property type="match status" value="1"/>
</dbReference>
<dbReference type="GO" id="GO:0005524">
    <property type="term" value="F:ATP binding"/>
    <property type="evidence" value="ECO:0007669"/>
    <property type="project" value="UniProtKB-KW"/>
</dbReference>
<keyword evidence="6 10" id="KW-0067">ATP-binding</keyword>
<dbReference type="Gene3D" id="3.40.50.300">
    <property type="entry name" value="P-loop containing nucleotide triphosphate hydrolases"/>
    <property type="match status" value="1"/>
</dbReference>
<dbReference type="SMART" id="SM00382">
    <property type="entry name" value="AAA"/>
    <property type="match status" value="1"/>
</dbReference>
<dbReference type="GO" id="GO:0043190">
    <property type="term" value="C:ATP-binding cassette (ABC) transporter complex"/>
    <property type="evidence" value="ECO:0007669"/>
    <property type="project" value="TreeGrafter"/>
</dbReference>
<dbReference type="STRING" id="252246.SAMN05421799_11533"/>
<dbReference type="PROSITE" id="PS00211">
    <property type="entry name" value="ABC_TRANSPORTER_1"/>
    <property type="match status" value="1"/>
</dbReference>
<protein>
    <submittedName>
        <fullName evidence="10">Iron(III) transport system ATP-binding protein/energy-coupling factor transport system ATP-binding protein</fullName>
    </submittedName>
</protein>
<keyword evidence="7" id="KW-1278">Translocase</keyword>
<evidence type="ECO:0000256" key="4">
    <source>
        <dbReference type="ARBA" id="ARBA00022475"/>
    </source>
</evidence>
<reference evidence="11" key="1">
    <citation type="submission" date="2017-01" db="EMBL/GenBank/DDBJ databases">
        <authorList>
            <person name="Varghese N."/>
            <person name="Submissions S."/>
        </authorList>
    </citation>
    <scope>NUCLEOTIDE SEQUENCE [LARGE SCALE GENOMIC DNA]</scope>
    <source>
        <strain evidence="11">DSM 16176</strain>
    </source>
</reference>
<evidence type="ECO:0000313" key="11">
    <source>
        <dbReference type="Proteomes" id="UP000186156"/>
    </source>
</evidence>
<keyword evidence="3" id="KW-0813">Transport</keyword>
<dbReference type="PANTHER" id="PTHR43553:SF24">
    <property type="entry name" value="ENERGY-COUPLING FACTOR TRANSPORTER ATP-BINDING PROTEIN ECFA1"/>
    <property type="match status" value="1"/>
</dbReference>
<comment type="similarity">
    <text evidence="2">Belongs to the ABC transporter superfamily.</text>
</comment>
<keyword evidence="5" id="KW-0547">Nucleotide-binding</keyword>
<evidence type="ECO:0000256" key="2">
    <source>
        <dbReference type="ARBA" id="ARBA00005417"/>
    </source>
</evidence>
<evidence type="ECO:0000313" key="10">
    <source>
        <dbReference type="EMBL" id="SIT12174.1"/>
    </source>
</evidence>
<dbReference type="Proteomes" id="UP000186156">
    <property type="component" value="Unassembled WGS sequence"/>
</dbReference>
<evidence type="ECO:0000256" key="8">
    <source>
        <dbReference type="ARBA" id="ARBA00023136"/>
    </source>
</evidence>
<dbReference type="OrthoDB" id="9784332at2"/>
<dbReference type="InterPro" id="IPR003439">
    <property type="entry name" value="ABC_transporter-like_ATP-bd"/>
</dbReference>
<dbReference type="SUPFAM" id="SSF52540">
    <property type="entry name" value="P-loop containing nucleoside triphosphate hydrolases"/>
    <property type="match status" value="1"/>
</dbReference>
<dbReference type="RefSeq" id="WP_076349079.1">
    <property type="nucleotide sequence ID" value="NZ_FTOO01000015.1"/>
</dbReference>
<comment type="subcellular location">
    <subcellularLocation>
        <location evidence="1">Cell membrane</location>
        <topology evidence="1">Peripheral membrane protein</topology>
    </subcellularLocation>
</comment>
<dbReference type="InterPro" id="IPR027417">
    <property type="entry name" value="P-loop_NTPase"/>
</dbReference>
<feature type="domain" description="ABC transporter" evidence="9">
    <location>
        <begin position="25"/>
        <end position="257"/>
    </location>
</feature>
<proteinExistence type="inferred from homology"/>
<evidence type="ECO:0000256" key="3">
    <source>
        <dbReference type="ARBA" id="ARBA00022448"/>
    </source>
</evidence>
<evidence type="ECO:0000256" key="7">
    <source>
        <dbReference type="ARBA" id="ARBA00022967"/>
    </source>
</evidence>
<gene>
    <name evidence="10" type="ORF">SAMN05421799_11533</name>
</gene>
<evidence type="ECO:0000256" key="5">
    <source>
        <dbReference type="ARBA" id="ARBA00022741"/>
    </source>
</evidence>
<dbReference type="PROSITE" id="PS50893">
    <property type="entry name" value="ABC_TRANSPORTER_2"/>
    <property type="match status" value="1"/>
</dbReference>
<dbReference type="InterPro" id="IPR015856">
    <property type="entry name" value="ABC_transpr_CbiO/EcfA_su"/>
</dbReference>
<dbReference type="EMBL" id="FTOO01000015">
    <property type="protein sequence ID" value="SIT12174.1"/>
    <property type="molecule type" value="Genomic_DNA"/>
</dbReference>
<sequence length="315" mass="33780">MANAPHRGGDKREDGLALDGTALVWRHLSVAPAGVPQPVLTDASGEIPRGQMVAVVGPNGAGKTTFLRALVGLASFRGELWVHGEPWHRARWRIQMGFQPPAATFVGQTVEEEMAIAVATRAARTGEPPPDRPKLDGELRRWMQTVGLHVPVNRPVDALSGGEMAKLAVAGALASGADILLLDETQAELDPGARADMRAVFQGLARSGRTILLVTHDMDDVLAADAVMVIREGTIGKPMPPRDFFYGWGERVPCDDLGFQAPYLVQVARDIRAATGADFAPLSEREFVEGWRDAVAGAIRRGGARRNSSAVEHLV</sequence>
<dbReference type="PANTHER" id="PTHR43553">
    <property type="entry name" value="HEAVY METAL TRANSPORTER"/>
    <property type="match status" value="1"/>
</dbReference>
<keyword evidence="8" id="KW-0472">Membrane</keyword>
<dbReference type="InterPro" id="IPR017871">
    <property type="entry name" value="ABC_transporter-like_CS"/>
</dbReference>